<reference evidence="1 2" key="1">
    <citation type="journal article" date="2020" name="Cell">
        <title>Large-Scale Comparative Analyses of Tick Genomes Elucidate Their Genetic Diversity and Vector Capacities.</title>
        <authorList>
            <consortium name="Tick Genome and Microbiome Consortium (TIGMIC)"/>
            <person name="Jia N."/>
            <person name="Wang J."/>
            <person name="Shi W."/>
            <person name="Du L."/>
            <person name="Sun Y."/>
            <person name="Zhan W."/>
            <person name="Jiang J.F."/>
            <person name="Wang Q."/>
            <person name="Zhang B."/>
            <person name="Ji P."/>
            <person name="Bell-Sakyi L."/>
            <person name="Cui X.M."/>
            <person name="Yuan T.T."/>
            <person name="Jiang B.G."/>
            <person name="Yang W.F."/>
            <person name="Lam T.T."/>
            <person name="Chang Q.C."/>
            <person name="Ding S.J."/>
            <person name="Wang X.J."/>
            <person name="Zhu J.G."/>
            <person name="Ruan X.D."/>
            <person name="Zhao L."/>
            <person name="Wei J.T."/>
            <person name="Ye R.Z."/>
            <person name="Que T.C."/>
            <person name="Du C.H."/>
            <person name="Zhou Y.H."/>
            <person name="Cheng J.X."/>
            <person name="Dai P.F."/>
            <person name="Guo W.B."/>
            <person name="Han X.H."/>
            <person name="Huang E.J."/>
            <person name="Li L.F."/>
            <person name="Wei W."/>
            <person name="Gao Y.C."/>
            <person name="Liu J.Z."/>
            <person name="Shao H.Z."/>
            <person name="Wang X."/>
            <person name="Wang C.C."/>
            <person name="Yang T.C."/>
            <person name="Huo Q.B."/>
            <person name="Li W."/>
            <person name="Chen H.Y."/>
            <person name="Chen S.E."/>
            <person name="Zhou L.G."/>
            <person name="Ni X.B."/>
            <person name="Tian J.H."/>
            <person name="Sheng Y."/>
            <person name="Liu T."/>
            <person name="Pan Y.S."/>
            <person name="Xia L.Y."/>
            <person name="Li J."/>
            <person name="Zhao F."/>
            <person name="Cao W.C."/>
        </authorList>
    </citation>
    <scope>NUCLEOTIDE SEQUENCE [LARGE SCALE GENOMIC DNA]</scope>
    <source>
        <strain evidence="1">Iper-2018</strain>
    </source>
</reference>
<accession>A0AC60P5I3</accession>
<organism evidence="1 2">
    <name type="scientific">Ixodes persulcatus</name>
    <name type="common">Taiga tick</name>
    <dbReference type="NCBI Taxonomy" id="34615"/>
    <lineage>
        <taxon>Eukaryota</taxon>
        <taxon>Metazoa</taxon>
        <taxon>Ecdysozoa</taxon>
        <taxon>Arthropoda</taxon>
        <taxon>Chelicerata</taxon>
        <taxon>Arachnida</taxon>
        <taxon>Acari</taxon>
        <taxon>Parasitiformes</taxon>
        <taxon>Ixodida</taxon>
        <taxon>Ixodoidea</taxon>
        <taxon>Ixodidae</taxon>
        <taxon>Ixodinae</taxon>
        <taxon>Ixodes</taxon>
    </lineage>
</organism>
<dbReference type="EMBL" id="JABSTQ010011170">
    <property type="protein sequence ID" value="KAG0414537.1"/>
    <property type="molecule type" value="Genomic_DNA"/>
</dbReference>
<keyword evidence="2" id="KW-1185">Reference proteome</keyword>
<name>A0AC60P5I3_IXOPE</name>
<evidence type="ECO:0000313" key="1">
    <source>
        <dbReference type="EMBL" id="KAG0414537.1"/>
    </source>
</evidence>
<sequence length="84" mass="9306">MMTCLLGPDAEGLRQPAKGTFHERQDEEKAESGSVNMRSRREMEIKAKAAQIESANDGPGELAAAPEERRSLSFAPPRSEYTRE</sequence>
<comment type="caution">
    <text evidence="1">The sequence shown here is derived from an EMBL/GenBank/DDBJ whole genome shotgun (WGS) entry which is preliminary data.</text>
</comment>
<protein>
    <submittedName>
        <fullName evidence="1">Uncharacterized protein</fullName>
    </submittedName>
</protein>
<gene>
    <name evidence="1" type="ORF">HPB47_008309</name>
</gene>
<dbReference type="Proteomes" id="UP000805193">
    <property type="component" value="Unassembled WGS sequence"/>
</dbReference>
<proteinExistence type="predicted"/>
<evidence type="ECO:0000313" key="2">
    <source>
        <dbReference type="Proteomes" id="UP000805193"/>
    </source>
</evidence>